<feature type="chain" id="PRO_5046998901" description="DUF6801 domain-containing protein" evidence="1">
    <location>
        <begin position="27"/>
        <end position="357"/>
    </location>
</feature>
<proteinExistence type="predicted"/>
<feature type="signal peptide" evidence="1">
    <location>
        <begin position="1"/>
        <end position="26"/>
    </location>
</feature>
<dbReference type="Proteomes" id="UP001227101">
    <property type="component" value="Chromosome"/>
</dbReference>
<accession>A0ABY8Y153</accession>
<gene>
    <name evidence="3" type="ORF">QP939_24790</name>
</gene>
<evidence type="ECO:0000256" key="1">
    <source>
        <dbReference type="SAM" id="SignalP"/>
    </source>
</evidence>
<dbReference type="EMBL" id="CP127173">
    <property type="protein sequence ID" value="WIV61589.1"/>
    <property type="molecule type" value="Genomic_DNA"/>
</dbReference>
<evidence type="ECO:0000313" key="3">
    <source>
        <dbReference type="EMBL" id="WIV61589.1"/>
    </source>
</evidence>
<dbReference type="Pfam" id="PF20611">
    <property type="entry name" value="DUF6801"/>
    <property type="match status" value="1"/>
</dbReference>
<evidence type="ECO:0000313" key="4">
    <source>
        <dbReference type="Proteomes" id="UP001227101"/>
    </source>
</evidence>
<dbReference type="RefSeq" id="WP_285459197.1">
    <property type="nucleotide sequence ID" value="NZ_CP127173.1"/>
</dbReference>
<dbReference type="InterPro" id="IPR046542">
    <property type="entry name" value="DUF6801"/>
</dbReference>
<reference evidence="3 4" key="1">
    <citation type="submission" date="2023-06" db="EMBL/GenBank/DDBJ databases">
        <authorList>
            <person name="Oyuntsetseg B."/>
            <person name="Kim S.B."/>
        </authorList>
    </citation>
    <scope>NUCLEOTIDE SEQUENCE [LARGE SCALE GENOMIC DNA]</scope>
    <source>
        <strain evidence="3 4">2-2</strain>
    </source>
</reference>
<keyword evidence="1" id="KW-0732">Signal</keyword>
<name>A0ABY8Y153_9PSEU</name>
<evidence type="ECO:0000259" key="2">
    <source>
        <dbReference type="Pfam" id="PF20611"/>
    </source>
</evidence>
<organism evidence="3 4">
    <name type="scientific">Amycolatopsis nalaikhensis</name>
    <dbReference type="NCBI Taxonomy" id="715472"/>
    <lineage>
        <taxon>Bacteria</taxon>
        <taxon>Bacillati</taxon>
        <taxon>Actinomycetota</taxon>
        <taxon>Actinomycetes</taxon>
        <taxon>Pseudonocardiales</taxon>
        <taxon>Pseudonocardiaceae</taxon>
        <taxon>Amycolatopsis</taxon>
    </lineage>
</organism>
<sequence length="357" mass="35826">MPKARSLLAAGLACLAAFAVATPAWASTPVDRKLSYTCPFPLIGLQKLDVEIKASFDVPSAPGGTFTTSDLAVSVTVPDKSTRGLALVGAASIEGTASAGVTLANGSLTLPLSLPMAVAKTAVPPSGAFTTPATGSVPPVQLPNAGKTTLTIGDFSTRLTPKKADGSFTGLGSFTSDCTLDPGQDPVLLSFDLGGTQSSVTYDVTGSTTVRALGVAPPVTGSVTVGRELTPSFDPARTEFKVFGFVPGTADLRFTPDGPQAVEPDGGGFVAHAKLALAVPQATLFGLPVADATCRASAPIPVDLRTGSGFTAATGGPVSGTYTIPPLTGCGTFTAYLSSLFQGEGNAFALTLAARRG</sequence>
<keyword evidence="4" id="KW-1185">Reference proteome</keyword>
<protein>
    <recommendedName>
        <fullName evidence="2">DUF6801 domain-containing protein</fullName>
    </recommendedName>
</protein>
<feature type="domain" description="DUF6801" evidence="2">
    <location>
        <begin position="35"/>
        <end position="188"/>
    </location>
</feature>